<name>A0A3D8PZ27_9BACI</name>
<reference evidence="2" key="1">
    <citation type="submission" date="2017-11" db="EMBL/GenBank/DDBJ databases">
        <authorList>
            <person name="Zhu W."/>
        </authorList>
    </citation>
    <scope>NUCLEOTIDE SEQUENCE [LARGE SCALE GENOMIC DNA]</scope>
    <source>
        <strain evidence="2">CAU 1183</strain>
    </source>
</reference>
<protein>
    <submittedName>
        <fullName evidence="1">Uncharacterized protein</fullName>
    </submittedName>
</protein>
<comment type="caution">
    <text evidence="1">The sequence shown here is derived from an EMBL/GenBank/DDBJ whole genome shotgun (WGS) entry which is preliminary data.</text>
</comment>
<dbReference type="EMBL" id="PIOC01000007">
    <property type="protein sequence ID" value="RDW20837.1"/>
    <property type="molecule type" value="Genomic_DNA"/>
</dbReference>
<evidence type="ECO:0000313" key="1">
    <source>
        <dbReference type="EMBL" id="RDW20837.1"/>
    </source>
</evidence>
<sequence>MTNSLHPNPLGIVENSFFDLPTGEGAPEDSGVGGLIFYDGVWGKVPQWVWAKPMVLGGLGLAPTSYLRHEVASKYRACQPLYHHAMMITKLTDFG</sequence>
<organism evidence="1 2">
    <name type="scientific">Oceanobacillus arenosus</name>
    <dbReference type="NCBI Taxonomy" id="1229153"/>
    <lineage>
        <taxon>Bacteria</taxon>
        <taxon>Bacillati</taxon>
        <taxon>Bacillota</taxon>
        <taxon>Bacilli</taxon>
        <taxon>Bacillales</taxon>
        <taxon>Bacillaceae</taxon>
        <taxon>Oceanobacillus</taxon>
    </lineage>
</organism>
<gene>
    <name evidence="1" type="ORF">CWR48_04590</name>
</gene>
<keyword evidence="2" id="KW-1185">Reference proteome</keyword>
<dbReference type="Proteomes" id="UP000257143">
    <property type="component" value="Unassembled WGS sequence"/>
</dbReference>
<accession>A0A3D8PZ27</accession>
<proteinExistence type="predicted"/>
<evidence type="ECO:0000313" key="2">
    <source>
        <dbReference type="Proteomes" id="UP000257143"/>
    </source>
</evidence>
<dbReference type="AlphaFoldDB" id="A0A3D8PZ27"/>